<gene>
    <name evidence="1" type="ORF">LX16_3188</name>
</gene>
<dbReference type="AlphaFoldDB" id="A0A562V3G8"/>
<name>A0A562V3G8_9ACTN</name>
<protein>
    <submittedName>
        <fullName evidence="1">Uncharacterized protein</fullName>
    </submittedName>
</protein>
<evidence type="ECO:0000313" key="1">
    <source>
        <dbReference type="EMBL" id="TWJ12431.1"/>
    </source>
</evidence>
<proteinExistence type="predicted"/>
<keyword evidence="2" id="KW-1185">Reference proteome</keyword>
<comment type="caution">
    <text evidence="1">The sequence shown here is derived from an EMBL/GenBank/DDBJ whole genome shotgun (WGS) entry which is preliminary data.</text>
</comment>
<sequence>MGGDRAAGTRRLTVEGIDDDRYRETAGTLAAMCGNPTHRPGHPGW</sequence>
<accession>A0A562V3G8</accession>
<dbReference type="Proteomes" id="UP000321617">
    <property type="component" value="Unassembled WGS sequence"/>
</dbReference>
<reference evidence="1 2" key="1">
    <citation type="journal article" date="2013" name="Stand. Genomic Sci.">
        <title>Genomic Encyclopedia of Type Strains, Phase I: The one thousand microbial genomes (KMG-I) project.</title>
        <authorList>
            <person name="Kyrpides N.C."/>
            <person name="Woyke T."/>
            <person name="Eisen J.A."/>
            <person name="Garrity G."/>
            <person name="Lilburn T.G."/>
            <person name="Beck B.J."/>
            <person name="Whitman W.B."/>
            <person name="Hugenholtz P."/>
            <person name="Klenk H.P."/>
        </authorList>
    </citation>
    <scope>NUCLEOTIDE SEQUENCE [LARGE SCALE GENOMIC DNA]</scope>
    <source>
        <strain evidence="1 2">DSM 45044</strain>
    </source>
</reference>
<organism evidence="1 2">
    <name type="scientific">Stackebrandtia albiflava</name>
    <dbReference type="NCBI Taxonomy" id="406432"/>
    <lineage>
        <taxon>Bacteria</taxon>
        <taxon>Bacillati</taxon>
        <taxon>Actinomycetota</taxon>
        <taxon>Actinomycetes</taxon>
        <taxon>Glycomycetales</taxon>
        <taxon>Glycomycetaceae</taxon>
        <taxon>Stackebrandtia</taxon>
    </lineage>
</organism>
<dbReference type="EMBL" id="VLLL01000006">
    <property type="protein sequence ID" value="TWJ12431.1"/>
    <property type="molecule type" value="Genomic_DNA"/>
</dbReference>
<evidence type="ECO:0000313" key="2">
    <source>
        <dbReference type="Proteomes" id="UP000321617"/>
    </source>
</evidence>